<dbReference type="EMBL" id="JANCLL010000031">
    <property type="protein sequence ID" value="MDD1946586.1"/>
    <property type="molecule type" value="Genomic_DNA"/>
</dbReference>
<protein>
    <submittedName>
        <fullName evidence="6">Nucleotidyltransferase</fullName>
    </submittedName>
</protein>
<sequence>MGIPESQLETWSHQGSIAQSAATYHAIKSTLESPDANYHGKNYKVFLQGSYGNDTNIYSESDVDVVIRLDDVYYSDLTLLSPEEKAAYDQARVPASYLYEQYKADVVQTLTNRFGSDVKVGDKAIAIASNGSRRKADVIAAMQYRRYRKFNSNYDMQYDQGICFFNAAGERIANYPKQHSENLTRKHQSCNQWFKPMVRILKNLRSKLVEDGKLKSGIAPSYYLEGLLYNVPKEKFGSSYVESFVAAMNWIQQGADKSKLVCANEQYYLLRTGKPTSWESIDAETFINAAIKLWNTW</sequence>
<accession>A0ABT5RM98</accession>
<organism evidence="6 7">
    <name type="scientific">Pseudomonas carnis</name>
    <dbReference type="NCBI Taxonomy" id="2487355"/>
    <lineage>
        <taxon>Bacteria</taxon>
        <taxon>Pseudomonadati</taxon>
        <taxon>Pseudomonadota</taxon>
        <taxon>Gammaproteobacteria</taxon>
        <taxon>Pseudomonadales</taxon>
        <taxon>Pseudomonadaceae</taxon>
        <taxon>Pseudomonas</taxon>
    </lineage>
</organism>
<comment type="caution">
    <text evidence="6">The sequence shown here is derived from an EMBL/GenBank/DDBJ whole genome shotgun (WGS) entry which is preliminary data.</text>
</comment>
<keyword evidence="7" id="KW-1185">Reference proteome</keyword>
<dbReference type="InterPro" id="IPR006116">
    <property type="entry name" value="NT_2-5OAS_ClassI-CCAase"/>
</dbReference>
<evidence type="ECO:0000259" key="5">
    <source>
        <dbReference type="Pfam" id="PF26305"/>
    </source>
</evidence>
<evidence type="ECO:0000256" key="2">
    <source>
        <dbReference type="ARBA" id="ARBA00022695"/>
    </source>
</evidence>
<dbReference type="InterPro" id="IPR058909">
    <property type="entry name" value="CD_NTase_C"/>
</dbReference>
<evidence type="ECO:0000313" key="6">
    <source>
        <dbReference type="EMBL" id="MDD1946586.1"/>
    </source>
</evidence>
<feature type="domain" description="cGAS/DncV-like nucleotidyltransferase C-terminal helical" evidence="5">
    <location>
        <begin position="181"/>
        <end position="295"/>
    </location>
</feature>
<proteinExistence type="predicted"/>
<keyword evidence="1" id="KW-0808">Transferase</keyword>
<name>A0ABT5RM98_9PSED</name>
<reference evidence="6" key="1">
    <citation type="submission" date="2022-07" db="EMBL/GenBank/DDBJ databases">
        <title>Draft genome of Pseudomonas carnis strain LP isolated from cheese.</title>
        <authorList>
            <person name="Wolfe B.E."/>
        </authorList>
    </citation>
    <scope>NUCLEOTIDE SEQUENCE</scope>
    <source>
        <strain evidence="6">LP</strain>
    </source>
</reference>
<evidence type="ECO:0000256" key="1">
    <source>
        <dbReference type="ARBA" id="ARBA00022679"/>
    </source>
</evidence>
<dbReference type="Proteomes" id="UP001150614">
    <property type="component" value="Unassembled WGS sequence"/>
</dbReference>
<dbReference type="Gene3D" id="3.30.460.10">
    <property type="entry name" value="Beta Polymerase, domain 2"/>
    <property type="match status" value="1"/>
</dbReference>
<keyword evidence="4" id="KW-0051">Antiviral defense</keyword>
<dbReference type="SUPFAM" id="SSF81301">
    <property type="entry name" value="Nucleotidyltransferase"/>
    <property type="match status" value="1"/>
</dbReference>
<gene>
    <name evidence="6" type="ORF">NMG11_22430</name>
</gene>
<evidence type="ECO:0000313" key="7">
    <source>
        <dbReference type="Proteomes" id="UP001150614"/>
    </source>
</evidence>
<evidence type="ECO:0000256" key="4">
    <source>
        <dbReference type="ARBA" id="ARBA00023118"/>
    </source>
</evidence>
<dbReference type="InterPro" id="IPR043519">
    <property type="entry name" value="NT_sf"/>
</dbReference>
<dbReference type="CDD" id="cd05400">
    <property type="entry name" value="NT_2-5OAS_ClassI-CCAase"/>
    <property type="match status" value="1"/>
</dbReference>
<dbReference type="Pfam" id="PF26305">
    <property type="entry name" value="CD_NTase_C"/>
    <property type="match status" value="1"/>
</dbReference>
<dbReference type="RefSeq" id="WP_274128747.1">
    <property type="nucleotide sequence ID" value="NZ_JANCLL010000031.1"/>
</dbReference>
<keyword evidence="3" id="KW-0547">Nucleotide-binding</keyword>
<keyword evidence="2" id="KW-0548">Nucleotidyltransferase</keyword>
<evidence type="ECO:0000256" key="3">
    <source>
        <dbReference type="ARBA" id="ARBA00022741"/>
    </source>
</evidence>